<evidence type="ECO:0000256" key="1">
    <source>
        <dbReference type="ARBA" id="ARBA00001633"/>
    </source>
</evidence>
<evidence type="ECO:0000256" key="5">
    <source>
        <dbReference type="ARBA" id="ARBA00022822"/>
    </source>
</evidence>
<evidence type="ECO:0000256" key="8">
    <source>
        <dbReference type="HAMAP-Rule" id="MF_00134"/>
    </source>
</evidence>
<sequence length="277" mass="29838">MLSLPNPACTILTSEGSPLTILDDILVKTRATIERDRELVSADQLAVIAAAMPPCRDFHAALAAGEAVQLIAEVKRASPSAGLIRDDFDPATIAAAYAEGGAACLSVLTDEPFFQGSLDYLRAVRQTVDLPMLRKDFIIDEYQLLQARANGADAVLLIAECLTPEQLIELDERASALGMQTLIELFEPENLPAVLATKTRLVGVNNRDLRSFHTDLHHTLRVAEQIPADRLIVGESGIASHEDVQLLKSGGVKGILVGESLMRQDDIVAATRRLLGA</sequence>
<dbReference type="PROSITE" id="PS00614">
    <property type="entry name" value="IGPS"/>
    <property type="match status" value="1"/>
</dbReference>
<dbReference type="Proteomes" id="UP000318053">
    <property type="component" value="Unassembled WGS sequence"/>
</dbReference>
<accession>A0A5C5XXC6</accession>
<reference evidence="10 11" key="1">
    <citation type="submission" date="2019-02" db="EMBL/GenBank/DDBJ databases">
        <title>Deep-cultivation of Planctomycetes and their phenomic and genomic characterization uncovers novel biology.</title>
        <authorList>
            <person name="Wiegand S."/>
            <person name="Jogler M."/>
            <person name="Boedeker C."/>
            <person name="Pinto D."/>
            <person name="Vollmers J."/>
            <person name="Rivas-Marin E."/>
            <person name="Kohn T."/>
            <person name="Peeters S.H."/>
            <person name="Heuer A."/>
            <person name="Rast P."/>
            <person name="Oberbeckmann S."/>
            <person name="Bunk B."/>
            <person name="Jeske O."/>
            <person name="Meyerdierks A."/>
            <person name="Storesund J.E."/>
            <person name="Kallscheuer N."/>
            <person name="Luecker S."/>
            <person name="Lage O.M."/>
            <person name="Pohl T."/>
            <person name="Merkel B.J."/>
            <person name="Hornburger P."/>
            <person name="Mueller R.-W."/>
            <person name="Bruemmer F."/>
            <person name="Labrenz M."/>
            <person name="Spormann A.M."/>
            <person name="Op Den Camp H."/>
            <person name="Overmann J."/>
            <person name="Amann R."/>
            <person name="Jetten M.S.M."/>
            <person name="Mascher T."/>
            <person name="Medema M.H."/>
            <person name="Devos D.P."/>
            <person name="Kaster A.-K."/>
            <person name="Ovreas L."/>
            <person name="Rohde M."/>
            <person name="Galperin M.Y."/>
            <person name="Jogler C."/>
        </authorList>
    </citation>
    <scope>NUCLEOTIDE SEQUENCE [LARGE SCALE GENOMIC DNA]</scope>
    <source>
        <strain evidence="10 11">CA85</strain>
    </source>
</reference>
<comment type="caution">
    <text evidence="10">The sequence shown here is derived from an EMBL/GenBank/DDBJ whole genome shotgun (WGS) entry which is preliminary data.</text>
</comment>
<evidence type="ECO:0000256" key="4">
    <source>
        <dbReference type="ARBA" id="ARBA00022793"/>
    </source>
</evidence>
<dbReference type="GO" id="GO:0000162">
    <property type="term" value="P:L-tryptophan biosynthetic process"/>
    <property type="evidence" value="ECO:0007669"/>
    <property type="project" value="UniProtKB-UniRule"/>
</dbReference>
<dbReference type="InterPro" id="IPR001468">
    <property type="entry name" value="Indole-3-GlycerolPSynthase_CS"/>
</dbReference>
<keyword evidence="4 8" id="KW-0210">Decarboxylase</keyword>
<dbReference type="GO" id="GO:0004425">
    <property type="term" value="F:indole-3-glycerol-phosphate synthase activity"/>
    <property type="evidence" value="ECO:0007669"/>
    <property type="project" value="UniProtKB-UniRule"/>
</dbReference>
<proteinExistence type="inferred from homology"/>
<keyword evidence="3 8" id="KW-0028">Amino-acid biosynthesis</keyword>
<gene>
    <name evidence="8 10" type="primary">trpC</name>
    <name evidence="10" type="ORF">CA85_20380</name>
</gene>
<comment type="catalytic activity">
    <reaction evidence="1 8">
        <text>1-(2-carboxyphenylamino)-1-deoxy-D-ribulose 5-phosphate + H(+) = (1S,2R)-1-C-(indol-3-yl)glycerol 3-phosphate + CO2 + H2O</text>
        <dbReference type="Rhea" id="RHEA:23476"/>
        <dbReference type="ChEBI" id="CHEBI:15377"/>
        <dbReference type="ChEBI" id="CHEBI:15378"/>
        <dbReference type="ChEBI" id="CHEBI:16526"/>
        <dbReference type="ChEBI" id="CHEBI:58613"/>
        <dbReference type="ChEBI" id="CHEBI:58866"/>
        <dbReference type="EC" id="4.1.1.48"/>
    </reaction>
</comment>
<name>A0A5C5XXC6_9BACT</name>
<comment type="pathway">
    <text evidence="2 8">Amino-acid biosynthesis; L-tryptophan biosynthesis; L-tryptophan from chorismate: step 4/5.</text>
</comment>
<keyword evidence="5 8" id="KW-0822">Tryptophan biosynthesis</keyword>
<dbReference type="Pfam" id="PF00218">
    <property type="entry name" value="IGPS"/>
    <property type="match status" value="1"/>
</dbReference>
<evidence type="ECO:0000259" key="9">
    <source>
        <dbReference type="Pfam" id="PF00218"/>
    </source>
</evidence>
<dbReference type="PANTHER" id="PTHR22854">
    <property type="entry name" value="TRYPTOPHAN BIOSYNTHESIS PROTEIN"/>
    <property type="match status" value="1"/>
</dbReference>
<dbReference type="InterPro" id="IPR013785">
    <property type="entry name" value="Aldolase_TIM"/>
</dbReference>
<dbReference type="InterPro" id="IPR045186">
    <property type="entry name" value="Indole-3-glycerol_P_synth"/>
</dbReference>
<dbReference type="GO" id="GO:0004640">
    <property type="term" value="F:phosphoribosylanthranilate isomerase activity"/>
    <property type="evidence" value="ECO:0007669"/>
    <property type="project" value="TreeGrafter"/>
</dbReference>
<evidence type="ECO:0000313" key="10">
    <source>
        <dbReference type="EMBL" id="TWT67189.1"/>
    </source>
</evidence>
<keyword evidence="7 8" id="KW-0456">Lyase</keyword>
<comment type="similarity">
    <text evidence="8">Belongs to the TrpC family.</text>
</comment>
<dbReference type="UniPathway" id="UPA00035">
    <property type="reaction ID" value="UER00043"/>
</dbReference>
<evidence type="ECO:0000256" key="3">
    <source>
        <dbReference type="ARBA" id="ARBA00022605"/>
    </source>
</evidence>
<dbReference type="FunFam" id="3.20.20.70:FF:000024">
    <property type="entry name" value="Indole-3-glycerol phosphate synthase"/>
    <property type="match status" value="1"/>
</dbReference>
<organism evidence="10 11">
    <name type="scientific">Allorhodopirellula solitaria</name>
    <dbReference type="NCBI Taxonomy" id="2527987"/>
    <lineage>
        <taxon>Bacteria</taxon>
        <taxon>Pseudomonadati</taxon>
        <taxon>Planctomycetota</taxon>
        <taxon>Planctomycetia</taxon>
        <taxon>Pirellulales</taxon>
        <taxon>Pirellulaceae</taxon>
        <taxon>Allorhodopirellula</taxon>
    </lineage>
</organism>
<keyword evidence="11" id="KW-1185">Reference proteome</keyword>
<dbReference type="CDD" id="cd00331">
    <property type="entry name" value="IGPS"/>
    <property type="match status" value="1"/>
</dbReference>
<evidence type="ECO:0000256" key="7">
    <source>
        <dbReference type="ARBA" id="ARBA00023239"/>
    </source>
</evidence>
<dbReference type="InterPro" id="IPR013798">
    <property type="entry name" value="Indole-3-glycerol_P_synth_dom"/>
</dbReference>
<dbReference type="InterPro" id="IPR011060">
    <property type="entry name" value="RibuloseP-bd_barrel"/>
</dbReference>
<dbReference type="EMBL" id="SJPK01000004">
    <property type="protein sequence ID" value="TWT67189.1"/>
    <property type="molecule type" value="Genomic_DNA"/>
</dbReference>
<dbReference type="Gene3D" id="3.20.20.70">
    <property type="entry name" value="Aldolase class I"/>
    <property type="match status" value="1"/>
</dbReference>
<dbReference type="NCBIfam" id="NF001377">
    <property type="entry name" value="PRK00278.2-4"/>
    <property type="match status" value="1"/>
</dbReference>
<protein>
    <recommendedName>
        <fullName evidence="8">Indole-3-glycerol phosphate synthase</fullName>
        <shortName evidence="8">IGPS</shortName>
        <ecNumber evidence="8">4.1.1.48</ecNumber>
    </recommendedName>
</protein>
<dbReference type="PANTHER" id="PTHR22854:SF2">
    <property type="entry name" value="INDOLE-3-GLYCEROL-PHOSPHATE SYNTHASE"/>
    <property type="match status" value="1"/>
</dbReference>
<evidence type="ECO:0000256" key="6">
    <source>
        <dbReference type="ARBA" id="ARBA00023141"/>
    </source>
</evidence>
<dbReference type="SUPFAM" id="SSF51366">
    <property type="entry name" value="Ribulose-phoshate binding barrel"/>
    <property type="match status" value="1"/>
</dbReference>
<dbReference type="AlphaFoldDB" id="A0A5C5XXC6"/>
<evidence type="ECO:0000256" key="2">
    <source>
        <dbReference type="ARBA" id="ARBA00004696"/>
    </source>
</evidence>
<dbReference type="EC" id="4.1.1.48" evidence="8"/>
<keyword evidence="6 8" id="KW-0057">Aromatic amino acid biosynthesis</keyword>
<dbReference type="HAMAP" id="MF_00134_B">
    <property type="entry name" value="IGPS_B"/>
    <property type="match status" value="1"/>
</dbReference>
<feature type="domain" description="Indole-3-glycerol phosphate synthase" evidence="9">
    <location>
        <begin position="22"/>
        <end position="274"/>
    </location>
</feature>
<evidence type="ECO:0000313" key="11">
    <source>
        <dbReference type="Proteomes" id="UP000318053"/>
    </source>
</evidence>